<sequence length="253" mass="29507">MKNYIEFYEKGSVEIVYGKSSHHFPLHSHESFCVGCILNGEAEFTINNSKCLLKKSMAFILPSNTGISIKTDTKYDYVTICFKNELKRQVDHIRFNNYFIKMDSQNDMFALCNIFKKDNDESKFLKSILKLISNSIDHNISSQNSASNDIIPLICNYIKVNACEKFNLDSLAKEFFISKYHLIRMFKKEMGVTPYQYYIQAKMRIIKTEIFYAQSETNLAMDINLSDESHLCKVFKRQMGISIKDYKNNLTKK</sequence>
<dbReference type="Proteomes" id="UP001058074">
    <property type="component" value="Unassembled WGS sequence"/>
</dbReference>
<keyword evidence="2" id="KW-1185">Reference proteome</keyword>
<accession>A0ACB5RHK2</accession>
<protein>
    <submittedName>
        <fullName evidence="1">AraC family transcriptional regulator</fullName>
    </submittedName>
</protein>
<reference evidence="1" key="1">
    <citation type="journal article" date="2025" name="Int. J. Syst. Evol. Microbiol.">
        <title>Inconstantimicrobium mannanitabidum sp. nov., a novel member of the family Clostridiaceae isolated from anoxic soil under the treatment of reductive soil disinfestation.</title>
        <authorList>
            <person name="Ueki A."/>
            <person name="Tonouchi A."/>
            <person name="Honma S."/>
            <person name="Kaku N."/>
            <person name="Ueki K."/>
        </authorList>
    </citation>
    <scope>NUCLEOTIDE SEQUENCE</scope>
    <source>
        <strain evidence="1">TW13</strain>
    </source>
</reference>
<evidence type="ECO:0000313" key="1">
    <source>
        <dbReference type="EMBL" id="GKX68529.1"/>
    </source>
</evidence>
<dbReference type="EMBL" id="BROD01000001">
    <property type="protein sequence ID" value="GKX68529.1"/>
    <property type="molecule type" value="Genomic_DNA"/>
</dbReference>
<gene>
    <name evidence="1" type="ORF">rsdtw13_37870</name>
</gene>
<organism evidence="1 2">
    <name type="scientific">Inconstantimicrobium mannanitabidum</name>
    <dbReference type="NCBI Taxonomy" id="1604901"/>
    <lineage>
        <taxon>Bacteria</taxon>
        <taxon>Bacillati</taxon>
        <taxon>Bacillota</taxon>
        <taxon>Clostridia</taxon>
        <taxon>Eubacteriales</taxon>
        <taxon>Clostridiaceae</taxon>
        <taxon>Inconstantimicrobium</taxon>
    </lineage>
</organism>
<comment type="caution">
    <text evidence="1">The sequence shown here is derived from an EMBL/GenBank/DDBJ whole genome shotgun (WGS) entry which is preliminary data.</text>
</comment>
<evidence type="ECO:0000313" key="2">
    <source>
        <dbReference type="Proteomes" id="UP001058074"/>
    </source>
</evidence>
<proteinExistence type="predicted"/>
<name>A0ACB5RHK2_9CLOT</name>